<evidence type="ECO:0000256" key="4">
    <source>
        <dbReference type="ARBA" id="ARBA00022840"/>
    </source>
</evidence>
<sequence>MLCTRFAPSPTGLLHLGNVRTALLSYLWSMNNKGKFILRFDDTDRVEEEYIKAIRTDLEWMNIKFDKEIFQSERNAIYSKWLEICKEKGIVYPAYETKEELDQLREKLSKEKKPPVFKKFNAKQADDTNPHWRFELPSIKIEWNDAIRGKISINLKSVSDPIVQKSDGSFTYMLTSVIDDIEEKVSHIFRGEDHVTNTAIQIYMFERIANHKVEFGHLPILLNKGGQRMSKRNKDESIQDLRNEGFSAMTLANQMLFIGKSEFHLCKTMEELSKYADSQFSSSQIRWSKKEALKLQNKFIQSLSQNEAHGYFGINFDKWELIKSEISFKQDLEDWKKIFENCDVVSDEKINFKELNIDEKIFEFDKMNIDWNNFIASIRELEHGKIVMKKMRSILTGKKFGPSMIELLENIDIKILKHRFYASIA</sequence>
<dbReference type="GO" id="GO:0005524">
    <property type="term" value="F:ATP binding"/>
    <property type="evidence" value="ECO:0007669"/>
    <property type="project" value="UniProtKB-KW"/>
</dbReference>
<dbReference type="AlphaFoldDB" id="A0A5C0UCZ4"/>
<evidence type="ECO:0000256" key="2">
    <source>
        <dbReference type="ARBA" id="ARBA00022598"/>
    </source>
</evidence>
<evidence type="ECO:0000313" key="10">
    <source>
        <dbReference type="Proteomes" id="UP000325155"/>
    </source>
</evidence>
<organism evidence="9 10">
    <name type="scientific">Candidatus Cytomitobacter indipagum</name>
    <dbReference type="NCBI Taxonomy" id="2601575"/>
    <lineage>
        <taxon>Bacteria</taxon>
        <taxon>Pseudomonadati</taxon>
        <taxon>Pseudomonadota</taxon>
        <taxon>Alphaproteobacteria</taxon>
        <taxon>Holosporales</taxon>
        <taxon>Holosporaceae</taxon>
        <taxon>Candidatus Cytomitobacter</taxon>
    </lineage>
</organism>
<proteinExistence type="inferred from homology"/>
<dbReference type="KEGG" id="cip:FZC35_00655"/>
<keyword evidence="5 7" id="KW-0648">Protein biosynthesis</keyword>
<evidence type="ECO:0000256" key="1">
    <source>
        <dbReference type="ARBA" id="ARBA00007894"/>
    </source>
</evidence>
<dbReference type="PANTHER" id="PTHR43311">
    <property type="entry name" value="GLUTAMATE--TRNA LIGASE"/>
    <property type="match status" value="1"/>
</dbReference>
<dbReference type="Pfam" id="PF00749">
    <property type="entry name" value="tRNA-synt_1c"/>
    <property type="match status" value="1"/>
</dbReference>
<dbReference type="GO" id="GO:0004818">
    <property type="term" value="F:glutamate-tRNA ligase activity"/>
    <property type="evidence" value="ECO:0007669"/>
    <property type="project" value="TreeGrafter"/>
</dbReference>
<name>A0A5C0UCZ4_9PROT</name>
<keyword evidence="6 7" id="KW-0030">Aminoacyl-tRNA synthetase</keyword>
<dbReference type="Gene3D" id="3.40.50.620">
    <property type="entry name" value="HUPs"/>
    <property type="match status" value="1"/>
</dbReference>
<evidence type="ECO:0000256" key="6">
    <source>
        <dbReference type="ARBA" id="ARBA00023146"/>
    </source>
</evidence>
<keyword evidence="10" id="KW-1185">Reference proteome</keyword>
<dbReference type="Proteomes" id="UP000325155">
    <property type="component" value="Chromosome"/>
</dbReference>
<evidence type="ECO:0000256" key="7">
    <source>
        <dbReference type="RuleBase" id="RU363037"/>
    </source>
</evidence>
<evidence type="ECO:0000256" key="5">
    <source>
        <dbReference type="ARBA" id="ARBA00022917"/>
    </source>
</evidence>
<dbReference type="PROSITE" id="PS00178">
    <property type="entry name" value="AA_TRNA_LIGASE_I"/>
    <property type="match status" value="1"/>
</dbReference>
<dbReference type="SUPFAM" id="SSF48163">
    <property type="entry name" value="An anticodon-binding domain of class I aminoacyl-tRNA synthetases"/>
    <property type="match status" value="1"/>
</dbReference>
<evidence type="ECO:0000259" key="8">
    <source>
        <dbReference type="Pfam" id="PF00749"/>
    </source>
</evidence>
<dbReference type="InterPro" id="IPR049940">
    <property type="entry name" value="GluQ/Sye"/>
</dbReference>
<dbReference type="GO" id="GO:0006424">
    <property type="term" value="P:glutamyl-tRNA aminoacylation"/>
    <property type="evidence" value="ECO:0007669"/>
    <property type="project" value="TreeGrafter"/>
</dbReference>
<dbReference type="InterPro" id="IPR014729">
    <property type="entry name" value="Rossmann-like_a/b/a_fold"/>
</dbReference>
<dbReference type="InterPro" id="IPR020058">
    <property type="entry name" value="Glu/Gln-tRNA-synth_Ib_cat-dom"/>
</dbReference>
<dbReference type="SUPFAM" id="SSF52374">
    <property type="entry name" value="Nucleotidylyl transferase"/>
    <property type="match status" value="1"/>
</dbReference>
<dbReference type="InterPro" id="IPR000924">
    <property type="entry name" value="Glu/Gln-tRNA-synth"/>
</dbReference>
<protein>
    <recommendedName>
        <fullName evidence="8">Glutamyl/glutaminyl-tRNA synthetase class Ib catalytic domain-containing protein</fullName>
    </recommendedName>
</protein>
<dbReference type="GO" id="GO:0000049">
    <property type="term" value="F:tRNA binding"/>
    <property type="evidence" value="ECO:0007669"/>
    <property type="project" value="InterPro"/>
</dbReference>
<reference evidence="9 10" key="1">
    <citation type="submission" date="2019-08" db="EMBL/GenBank/DDBJ databases">
        <title>Highly reduced genomes of protist endosymbionts show evolutionary convergence.</title>
        <authorList>
            <person name="George E."/>
            <person name="Husnik F."/>
            <person name="Tashyreva D."/>
            <person name="Prokopchuk G."/>
            <person name="Horak A."/>
            <person name="Kwong W.K."/>
            <person name="Lukes J."/>
            <person name="Keeling P.J."/>
        </authorList>
    </citation>
    <scope>NUCLEOTIDE SEQUENCE [LARGE SCALE GENOMIC DNA]</scope>
    <source>
        <strain evidence="9">1605</strain>
    </source>
</reference>
<keyword evidence="4 7" id="KW-0067">ATP-binding</keyword>
<keyword evidence="3 7" id="KW-0547">Nucleotide-binding</keyword>
<comment type="similarity">
    <text evidence="1">Belongs to the class-I aminoacyl-tRNA synthetase family. Glutamate--tRNA ligase type 1 subfamily.</text>
</comment>
<keyword evidence="2 7" id="KW-0436">Ligase</keyword>
<evidence type="ECO:0000256" key="3">
    <source>
        <dbReference type="ARBA" id="ARBA00022741"/>
    </source>
</evidence>
<feature type="domain" description="Glutamyl/glutaminyl-tRNA synthetase class Ib catalytic" evidence="8">
    <location>
        <begin position="3"/>
        <end position="293"/>
    </location>
</feature>
<dbReference type="InterPro" id="IPR001412">
    <property type="entry name" value="aa-tRNA-synth_I_CS"/>
</dbReference>
<dbReference type="EMBL" id="CP043315">
    <property type="protein sequence ID" value="QEK37896.1"/>
    <property type="molecule type" value="Genomic_DNA"/>
</dbReference>
<evidence type="ECO:0000313" key="9">
    <source>
        <dbReference type="EMBL" id="QEK37896.1"/>
    </source>
</evidence>
<dbReference type="OrthoDB" id="9807503at2"/>
<gene>
    <name evidence="9" type="ORF">FZC35_00655</name>
</gene>
<dbReference type="PRINTS" id="PR00987">
    <property type="entry name" value="TRNASYNTHGLU"/>
</dbReference>
<dbReference type="PANTHER" id="PTHR43311:SF2">
    <property type="entry name" value="GLUTAMATE--TRNA LIGASE, MITOCHONDRIAL-RELATED"/>
    <property type="match status" value="1"/>
</dbReference>
<dbReference type="InterPro" id="IPR008925">
    <property type="entry name" value="aa_tRNA-synth_I_cd-bd_sf"/>
</dbReference>
<accession>A0A5C0UCZ4</accession>
<dbReference type="RefSeq" id="WP_148980743.1">
    <property type="nucleotide sequence ID" value="NZ_CP043315.1"/>
</dbReference>